<dbReference type="Pfam" id="PF00248">
    <property type="entry name" value="Aldo_ket_red"/>
    <property type="match status" value="1"/>
</dbReference>
<proteinExistence type="inferred from homology"/>
<evidence type="ECO:0000256" key="3">
    <source>
        <dbReference type="ARBA" id="ARBA00023002"/>
    </source>
</evidence>
<reference evidence="8" key="2">
    <citation type="submission" date="2021-01" db="EMBL/GenBank/DDBJ databases">
        <authorList>
            <person name="Schikora-Tamarit M.A."/>
        </authorList>
    </citation>
    <scope>NUCLEOTIDE SEQUENCE</scope>
    <source>
        <strain evidence="8">CBS2887</strain>
    </source>
</reference>
<dbReference type="PROSITE" id="PS00798">
    <property type="entry name" value="ALDOKETO_REDUCTASE_1"/>
    <property type="match status" value="1"/>
</dbReference>
<dbReference type="EMBL" id="JAEUBG010005137">
    <property type="protein sequence ID" value="KAH3678170.1"/>
    <property type="molecule type" value="Genomic_DNA"/>
</dbReference>
<evidence type="ECO:0000259" key="7">
    <source>
        <dbReference type="Pfam" id="PF00248"/>
    </source>
</evidence>
<dbReference type="PIRSF" id="PIRSF000097">
    <property type="entry name" value="AKR"/>
    <property type="match status" value="1"/>
</dbReference>
<evidence type="ECO:0000256" key="4">
    <source>
        <dbReference type="PIRSR" id="PIRSR000097-1"/>
    </source>
</evidence>
<evidence type="ECO:0000256" key="6">
    <source>
        <dbReference type="PIRSR" id="PIRSR000097-3"/>
    </source>
</evidence>
<dbReference type="InterPro" id="IPR020471">
    <property type="entry name" value="AKR"/>
</dbReference>
<dbReference type="InterPro" id="IPR018170">
    <property type="entry name" value="Aldo/ket_reductase_CS"/>
</dbReference>
<sequence length="316" mass="35163">MVQLTNSTATVTLNTGASIPQLGLGTWRSTDEEAYNAVLHALKSGYRHIDSAAIYKNEGPVGKAIRDSGVPRDQIFVTTKLWGTQHRDPKFALELSLKRLGLDYVDLYLIHWPVAFNAEGFTTDEQFLSVPEKADGNRDLDWNQQDPEAGWNFKKTWELVQDLPATGLTRAVGVSNFSVNNLKALEAAGLKTPSVNQVELHPLLPQDELIAYAKEKGIIIEAYSPLGSQDSPLFSDEILKSIAESNGVSVAQVLINWGLKRGYVVLPKSVHTTRVEDNFKVFDLKEEDFEKVSQLVKTIGEKRLIVPNWAPFPTFE</sequence>
<organism evidence="8 9">
    <name type="scientific">Wickerhamomyces pijperi</name>
    <name type="common">Yeast</name>
    <name type="synonym">Pichia pijperi</name>
    <dbReference type="NCBI Taxonomy" id="599730"/>
    <lineage>
        <taxon>Eukaryota</taxon>
        <taxon>Fungi</taxon>
        <taxon>Dikarya</taxon>
        <taxon>Ascomycota</taxon>
        <taxon>Saccharomycotina</taxon>
        <taxon>Saccharomycetes</taxon>
        <taxon>Phaffomycetales</taxon>
        <taxon>Wickerhamomycetaceae</taxon>
        <taxon>Wickerhamomyces</taxon>
    </lineage>
</organism>
<dbReference type="OrthoDB" id="416253at2759"/>
<evidence type="ECO:0000256" key="1">
    <source>
        <dbReference type="ARBA" id="ARBA00007905"/>
    </source>
</evidence>
<name>A0A9P8TGV8_WICPI</name>
<dbReference type="Proteomes" id="UP000774326">
    <property type="component" value="Unassembled WGS sequence"/>
</dbReference>
<keyword evidence="3" id="KW-0560">Oxidoreductase</keyword>
<comment type="caution">
    <text evidence="8">The sequence shown here is derived from an EMBL/GenBank/DDBJ whole genome shotgun (WGS) entry which is preliminary data.</text>
</comment>
<dbReference type="InterPro" id="IPR036812">
    <property type="entry name" value="NAD(P)_OxRdtase_dom_sf"/>
</dbReference>
<dbReference type="GO" id="GO:0016616">
    <property type="term" value="F:oxidoreductase activity, acting on the CH-OH group of donors, NAD or NADP as acceptor"/>
    <property type="evidence" value="ECO:0007669"/>
    <property type="project" value="UniProtKB-ARBA"/>
</dbReference>
<feature type="binding site" evidence="5">
    <location>
        <position position="111"/>
    </location>
    <ligand>
        <name>substrate</name>
    </ligand>
</feature>
<keyword evidence="9" id="KW-1185">Reference proteome</keyword>
<keyword evidence="2" id="KW-0521">NADP</keyword>
<dbReference type="PANTHER" id="PTHR43827">
    <property type="entry name" value="2,5-DIKETO-D-GLUCONIC ACID REDUCTASE"/>
    <property type="match status" value="1"/>
</dbReference>
<reference evidence="8" key="1">
    <citation type="journal article" date="2021" name="Open Biol.">
        <title>Shared evolutionary footprints suggest mitochondrial oxidative damage underlies multiple complex I losses in fungi.</title>
        <authorList>
            <person name="Schikora-Tamarit M.A."/>
            <person name="Marcet-Houben M."/>
            <person name="Nosek J."/>
            <person name="Gabaldon T."/>
        </authorList>
    </citation>
    <scope>NUCLEOTIDE SEQUENCE</scope>
    <source>
        <strain evidence="8">CBS2887</strain>
    </source>
</reference>
<dbReference type="SUPFAM" id="SSF51430">
    <property type="entry name" value="NAD(P)-linked oxidoreductase"/>
    <property type="match status" value="1"/>
</dbReference>
<dbReference type="InterPro" id="IPR023210">
    <property type="entry name" value="NADP_OxRdtase_dom"/>
</dbReference>
<dbReference type="Gene3D" id="3.20.20.100">
    <property type="entry name" value="NADP-dependent oxidoreductase domain"/>
    <property type="match status" value="1"/>
</dbReference>
<evidence type="ECO:0000256" key="5">
    <source>
        <dbReference type="PIRSR" id="PIRSR000097-2"/>
    </source>
</evidence>
<comment type="similarity">
    <text evidence="1">Belongs to the aldo/keto reductase family.</text>
</comment>
<dbReference type="AlphaFoldDB" id="A0A9P8TGV8"/>
<gene>
    <name evidence="8" type="ORF">WICPIJ_008928</name>
</gene>
<protein>
    <recommendedName>
        <fullName evidence="7">NADP-dependent oxidoreductase domain-containing protein</fullName>
    </recommendedName>
</protein>
<dbReference type="PANTHER" id="PTHR43827:SF3">
    <property type="entry name" value="NADP-DEPENDENT OXIDOREDUCTASE DOMAIN-CONTAINING PROTEIN"/>
    <property type="match status" value="1"/>
</dbReference>
<dbReference type="PROSITE" id="PS00062">
    <property type="entry name" value="ALDOKETO_REDUCTASE_2"/>
    <property type="match status" value="1"/>
</dbReference>
<evidence type="ECO:0000256" key="2">
    <source>
        <dbReference type="ARBA" id="ARBA00022857"/>
    </source>
</evidence>
<accession>A0A9P8TGV8</accession>
<evidence type="ECO:0000313" key="8">
    <source>
        <dbReference type="EMBL" id="KAH3678170.1"/>
    </source>
</evidence>
<dbReference type="PRINTS" id="PR00069">
    <property type="entry name" value="ALDKETRDTASE"/>
</dbReference>
<evidence type="ECO:0000313" key="9">
    <source>
        <dbReference type="Proteomes" id="UP000774326"/>
    </source>
</evidence>
<feature type="domain" description="NADP-dependent oxidoreductase" evidence="7">
    <location>
        <begin position="22"/>
        <end position="295"/>
    </location>
</feature>
<feature type="site" description="Lowers pKa of active site Tyr" evidence="6">
    <location>
        <position position="80"/>
    </location>
</feature>
<feature type="active site" description="Proton donor" evidence="4">
    <location>
        <position position="55"/>
    </location>
</feature>